<dbReference type="EMBL" id="JBHRXZ010000024">
    <property type="protein sequence ID" value="MFC3609298.1"/>
    <property type="molecule type" value="Genomic_DNA"/>
</dbReference>
<keyword evidence="6" id="KW-0966">Cell projection</keyword>
<keyword evidence="4" id="KW-0175">Coiled coil</keyword>
<keyword evidence="6" id="KW-0969">Cilium</keyword>
<dbReference type="SUPFAM" id="SSF140566">
    <property type="entry name" value="FlgN-like"/>
    <property type="match status" value="1"/>
</dbReference>
<proteinExistence type="inferred from homology"/>
<reference evidence="7" key="1">
    <citation type="journal article" date="2019" name="Int. J. Syst. Evol. Microbiol.">
        <title>The Global Catalogue of Microorganisms (GCM) 10K type strain sequencing project: providing services to taxonomists for standard genome sequencing and annotation.</title>
        <authorList>
            <consortium name="The Broad Institute Genomics Platform"/>
            <consortium name="The Broad Institute Genome Sequencing Center for Infectious Disease"/>
            <person name="Wu L."/>
            <person name="Ma J."/>
        </authorList>
    </citation>
    <scope>NUCLEOTIDE SEQUENCE [LARGE SCALE GENOMIC DNA]</scope>
    <source>
        <strain evidence="7">KCTC 42447</strain>
    </source>
</reference>
<dbReference type="Gene3D" id="1.20.58.300">
    <property type="entry name" value="FlgN-like"/>
    <property type="match status" value="1"/>
</dbReference>
<dbReference type="InterPro" id="IPR036679">
    <property type="entry name" value="FlgN-like_sf"/>
</dbReference>
<name>A0ABV7T8W2_9GAMM</name>
<evidence type="ECO:0000256" key="1">
    <source>
        <dbReference type="ARBA" id="ARBA00002397"/>
    </source>
</evidence>
<keyword evidence="3" id="KW-1005">Bacterial flagellum biogenesis</keyword>
<evidence type="ECO:0000313" key="7">
    <source>
        <dbReference type="Proteomes" id="UP001595630"/>
    </source>
</evidence>
<keyword evidence="7" id="KW-1185">Reference proteome</keyword>
<feature type="coiled-coil region" evidence="4">
    <location>
        <begin position="7"/>
        <end position="34"/>
    </location>
</feature>
<comment type="caution">
    <text evidence="6">The sequence shown here is derived from an EMBL/GenBank/DDBJ whole genome shotgun (WGS) entry which is preliminary data.</text>
</comment>
<organism evidence="6 7">
    <name type="scientific">Stutzerimonas tarimensis</name>
    <dbReference type="NCBI Taxonomy" id="1507735"/>
    <lineage>
        <taxon>Bacteria</taxon>
        <taxon>Pseudomonadati</taxon>
        <taxon>Pseudomonadota</taxon>
        <taxon>Gammaproteobacteria</taxon>
        <taxon>Pseudomonadales</taxon>
        <taxon>Pseudomonadaceae</taxon>
        <taxon>Stutzerimonas</taxon>
    </lineage>
</organism>
<dbReference type="RefSeq" id="WP_386366722.1">
    <property type="nucleotide sequence ID" value="NZ_JBHRXZ010000024.1"/>
</dbReference>
<evidence type="ECO:0000256" key="2">
    <source>
        <dbReference type="ARBA" id="ARBA00007703"/>
    </source>
</evidence>
<protein>
    <submittedName>
        <fullName evidence="6">Flagella synthesis protein FlgN</fullName>
    </submittedName>
</protein>
<evidence type="ECO:0000256" key="5">
    <source>
        <dbReference type="SAM" id="MobiDB-lite"/>
    </source>
</evidence>
<comment type="similarity">
    <text evidence="2">Belongs to the FlgN family.</text>
</comment>
<feature type="region of interest" description="Disordered" evidence="5">
    <location>
        <begin position="132"/>
        <end position="156"/>
    </location>
</feature>
<comment type="function">
    <text evidence="1">Required for the efficient initiation of filament assembly.</text>
</comment>
<keyword evidence="6" id="KW-0282">Flagellum</keyword>
<evidence type="ECO:0000256" key="4">
    <source>
        <dbReference type="SAM" id="Coils"/>
    </source>
</evidence>
<dbReference type="InterPro" id="IPR007809">
    <property type="entry name" value="FlgN-like"/>
</dbReference>
<dbReference type="Pfam" id="PF05130">
    <property type="entry name" value="FlgN"/>
    <property type="match status" value="1"/>
</dbReference>
<dbReference type="Proteomes" id="UP001595630">
    <property type="component" value="Unassembled WGS sequence"/>
</dbReference>
<evidence type="ECO:0000313" key="6">
    <source>
        <dbReference type="EMBL" id="MFC3609298.1"/>
    </source>
</evidence>
<feature type="compositionally biased region" description="Polar residues" evidence="5">
    <location>
        <begin position="141"/>
        <end position="156"/>
    </location>
</feature>
<gene>
    <name evidence="6" type="ORF">ACFOMF_16095</name>
</gene>
<evidence type="ECO:0000256" key="3">
    <source>
        <dbReference type="ARBA" id="ARBA00022795"/>
    </source>
</evidence>
<sequence length="156" mass="17059">MLATALLQQLTDDIGLARQLLALAETELEALSRRDLPRLEEVLAQKQPLIVQLSQHGSERATLLRANRLDMDRQGLVNLTQGSDEQAQILSAADELGELLEGCRAVNERNGRLIRSNQAAIGSMLGILRGQADTPNLYDSRGSTARVSHQRPLSQA</sequence>
<accession>A0ABV7T8W2</accession>